<dbReference type="InterPro" id="IPR001753">
    <property type="entry name" value="Enoyl-CoA_hydra/iso"/>
</dbReference>
<dbReference type="PANTHER" id="PTHR43802">
    <property type="entry name" value="ENOYL-COA HYDRATASE"/>
    <property type="match status" value="1"/>
</dbReference>
<organism evidence="3 4">
    <name type="scientific">Actinocorallia aurantiaca</name>
    <dbReference type="NCBI Taxonomy" id="46204"/>
    <lineage>
        <taxon>Bacteria</taxon>
        <taxon>Bacillati</taxon>
        <taxon>Actinomycetota</taxon>
        <taxon>Actinomycetes</taxon>
        <taxon>Streptosporangiales</taxon>
        <taxon>Thermomonosporaceae</taxon>
        <taxon>Actinocorallia</taxon>
    </lineage>
</organism>
<dbReference type="SUPFAM" id="SSF52096">
    <property type="entry name" value="ClpP/crotonase"/>
    <property type="match status" value="1"/>
</dbReference>
<evidence type="ECO:0000313" key="3">
    <source>
        <dbReference type="EMBL" id="GAA2735015.1"/>
    </source>
</evidence>
<feature type="compositionally biased region" description="Basic and acidic residues" evidence="2">
    <location>
        <begin position="318"/>
        <end position="330"/>
    </location>
</feature>
<protein>
    <submittedName>
        <fullName evidence="3">Enoyl-CoA hydratase/isomerase family protein</fullName>
    </submittedName>
</protein>
<accession>A0ABP6H157</accession>
<evidence type="ECO:0000256" key="1">
    <source>
        <dbReference type="ARBA" id="ARBA00005254"/>
    </source>
</evidence>
<feature type="region of interest" description="Disordered" evidence="2">
    <location>
        <begin position="296"/>
        <end position="330"/>
    </location>
</feature>
<comment type="similarity">
    <text evidence="1">Belongs to the enoyl-CoA hydratase/isomerase family.</text>
</comment>
<dbReference type="CDD" id="cd06558">
    <property type="entry name" value="crotonase-like"/>
    <property type="match status" value="1"/>
</dbReference>
<gene>
    <name evidence="3" type="ORF">GCM10010439_58720</name>
</gene>
<dbReference type="Gene3D" id="3.90.226.10">
    <property type="entry name" value="2-enoyl-CoA Hydratase, Chain A, domain 1"/>
    <property type="match status" value="1"/>
</dbReference>
<evidence type="ECO:0000313" key="4">
    <source>
        <dbReference type="Proteomes" id="UP001501842"/>
    </source>
</evidence>
<name>A0ABP6H157_9ACTN</name>
<dbReference type="EMBL" id="BAAATZ010000029">
    <property type="protein sequence ID" value="GAA2735015.1"/>
    <property type="molecule type" value="Genomic_DNA"/>
</dbReference>
<evidence type="ECO:0000256" key="2">
    <source>
        <dbReference type="SAM" id="MobiDB-lite"/>
    </source>
</evidence>
<dbReference type="Proteomes" id="UP001501842">
    <property type="component" value="Unassembled WGS sequence"/>
</dbReference>
<dbReference type="InterPro" id="IPR029045">
    <property type="entry name" value="ClpP/crotonase-like_dom_sf"/>
</dbReference>
<dbReference type="PANTHER" id="PTHR43802:SF1">
    <property type="entry name" value="IP11341P-RELATED"/>
    <property type="match status" value="1"/>
</dbReference>
<proteinExistence type="inferred from homology"/>
<reference evidence="4" key="1">
    <citation type="journal article" date="2019" name="Int. J. Syst. Evol. Microbiol.">
        <title>The Global Catalogue of Microorganisms (GCM) 10K type strain sequencing project: providing services to taxonomists for standard genome sequencing and annotation.</title>
        <authorList>
            <consortium name="The Broad Institute Genomics Platform"/>
            <consortium name="The Broad Institute Genome Sequencing Center for Infectious Disease"/>
            <person name="Wu L."/>
            <person name="Ma J."/>
        </authorList>
    </citation>
    <scope>NUCLEOTIDE SEQUENCE [LARGE SCALE GENOMIC DNA]</scope>
    <source>
        <strain evidence="4">JCM 8201</strain>
    </source>
</reference>
<keyword evidence="4" id="KW-1185">Reference proteome</keyword>
<comment type="caution">
    <text evidence="3">The sequence shown here is derived from an EMBL/GenBank/DDBJ whole genome shotgun (WGS) entry which is preliminary data.</text>
</comment>
<sequence length="330" mass="37331">MTEKDSRPTAEEIVLYEKDPETRIATITLDRADDLNAMTIDAQHRYADLVRLAGIDDDVKVLVIRANGPHLGSGADLPELLDIMAGRGDVSMKHIVRVPDDADVVYPPKGSYRYGASNVQSYTDPSAGMRSLQDFKKISILEVRGYCYGWHFYQAADADIVISSDDALFGHAAFRYAGYAARQWQWCTMMGLRKFMEMVFTGRPFTAKEMYDCDFVNAVVPFDELEAMTEKYALACSRSRPTDTVFVQKTFFEIYKQHQGEYMGSILAGLLESTGRLLRPDGTSLELDREMLDRGLTNSVRDNDERFPPDWRLSQRGRAAEQPDRNPEEG</sequence>
<dbReference type="Pfam" id="PF00378">
    <property type="entry name" value="ECH_1"/>
    <property type="match status" value="1"/>
</dbReference>
<dbReference type="RefSeq" id="WP_344455103.1">
    <property type="nucleotide sequence ID" value="NZ_BAAATZ010000029.1"/>
</dbReference>